<evidence type="ECO:0000313" key="3">
    <source>
        <dbReference type="EMBL" id="KAF2481703.1"/>
    </source>
</evidence>
<dbReference type="GO" id="GO:0070007">
    <property type="term" value="F:glutamic-type endopeptidase activity"/>
    <property type="evidence" value="ECO:0007669"/>
    <property type="project" value="InterPro"/>
</dbReference>
<dbReference type="Proteomes" id="UP000799767">
    <property type="component" value="Unassembled WGS sequence"/>
</dbReference>
<feature type="chain" id="PRO_5025350255" evidence="2">
    <location>
        <begin position="19"/>
        <end position="260"/>
    </location>
</feature>
<evidence type="ECO:0000256" key="2">
    <source>
        <dbReference type="SAM" id="SignalP"/>
    </source>
</evidence>
<dbReference type="OrthoDB" id="2862635at2759"/>
<dbReference type="Pfam" id="PF01828">
    <property type="entry name" value="Peptidase_A4"/>
    <property type="match status" value="1"/>
</dbReference>
<dbReference type="InterPro" id="IPR038656">
    <property type="entry name" value="Peptidase_G1_sf"/>
</dbReference>
<dbReference type="CDD" id="cd13426">
    <property type="entry name" value="Peptidase_G1"/>
    <property type="match status" value="1"/>
</dbReference>
<gene>
    <name evidence="3" type="ORF">BDY17DRAFT_325221</name>
</gene>
<sequence length="260" mass="27724">MLCAFWICYIALLGLAAASPLLGRRAGSSPADKAAGFAKRTARLASTYTTKNWAGAVVSGDNISQVQATYRIPHVSLPTDADPNQYYYGSAWIGIGGSGSCGQGLWQAGTYWTYVPGSGFVTTLFYEWLPGSVEVPNLIVKPGDTITVVLRATSTTSGSYTIINRTTGEKVSQSLSRQPEICLNSAEWIVEDNDLDVHPFPDYGTITFDAATYIMNGQTNYPSGSTSDALDSNGDQWADCSTAAQTVKCTWAEADDAGGY</sequence>
<dbReference type="PANTHER" id="PTHR37536:SF1">
    <property type="entry name" value="ASPERGILLOPEPSIN, PUTAITVE (AFU_ORTHOLOGUE AFUA_7G01200)"/>
    <property type="match status" value="1"/>
</dbReference>
<dbReference type="PRINTS" id="PR00977">
    <property type="entry name" value="SCYTLDPTASE"/>
</dbReference>
<feature type="signal peptide" evidence="2">
    <location>
        <begin position="1"/>
        <end position="18"/>
    </location>
</feature>
<protein>
    <submittedName>
        <fullName evidence="3">Peptidase A4 family-domain-containing protein</fullName>
    </submittedName>
</protein>
<dbReference type="GeneID" id="54478319"/>
<dbReference type="RefSeq" id="XP_033588273.1">
    <property type="nucleotide sequence ID" value="XM_033737317.1"/>
</dbReference>
<feature type="active site" description="Proton acceptor" evidence="1">
    <location>
        <position position="191"/>
    </location>
</feature>
<dbReference type="InterPro" id="IPR000250">
    <property type="entry name" value="Peptidase_G1"/>
</dbReference>
<dbReference type="SUPFAM" id="SSF49899">
    <property type="entry name" value="Concanavalin A-like lectins/glucanases"/>
    <property type="match status" value="1"/>
</dbReference>
<reference evidence="3" key="1">
    <citation type="journal article" date="2020" name="Stud. Mycol.">
        <title>101 Dothideomycetes genomes: a test case for predicting lifestyles and emergence of pathogens.</title>
        <authorList>
            <person name="Haridas S."/>
            <person name="Albert R."/>
            <person name="Binder M."/>
            <person name="Bloem J."/>
            <person name="Labutti K."/>
            <person name="Salamov A."/>
            <person name="Andreopoulos B."/>
            <person name="Baker S."/>
            <person name="Barry K."/>
            <person name="Bills G."/>
            <person name="Bluhm B."/>
            <person name="Cannon C."/>
            <person name="Castanera R."/>
            <person name="Culley D."/>
            <person name="Daum C."/>
            <person name="Ezra D."/>
            <person name="Gonzalez J."/>
            <person name="Henrissat B."/>
            <person name="Kuo A."/>
            <person name="Liang C."/>
            <person name="Lipzen A."/>
            <person name="Lutzoni F."/>
            <person name="Magnuson J."/>
            <person name="Mondo S."/>
            <person name="Nolan M."/>
            <person name="Ohm R."/>
            <person name="Pangilinan J."/>
            <person name="Park H.-J."/>
            <person name="Ramirez L."/>
            <person name="Alfaro M."/>
            <person name="Sun H."/>
            <person name="Tritt A."/>
            <person name="Yoshinaga Y."/>
            <person name="Zwiers L.-H."/>
            <person name="Turgeon B."/>
            <person name="Goodwin S."/>
            <person name="Spatafora J."/>
            <person name="Crous P."/>
            <person name="Grigoriev I."/>
        </authorList>
    </citation>
    <scope>NUCLEOTIDE SEQUENCE</scope>
    <source>
        <strain evidence="3">CBS 113389</strain>
    </source>
</reference>
<dbReference type="InterPro" id="IPR013320">
    <property type="entry name" value="ConA-like_dom_sf"/>
</dbReference>
<evidence type="ECO:0000313" key="4">
    <source>
        <dbReference type="Proteomes" id="UP000799767"/>
    </source>
</evidence>
<dbReference type="Gene3D" id="2.60.120.700">
    <property type="entry name" value="Peptidase G1"/>
    <property type="match status" value="1"/>
</dbReference>
<proteinExistence type="predicted"/>
<evidence type="ECO:0000256" key="1">
    <source>
        <dbReference type="PIRSR" id="PIRSR600250-50"/>
    </source>
</evidence>
<keyword evidence="2" id="KW-0732">Signal</keyword>
<dbReference type="EMBL" id="MU001637">
    <property type="protein sequence ID" value="KAF2481703.1"/>
    <property type="molecule type" value="Genomic_DNA"/>
</dbReference>
<name>A0A6A6PQI7_9PEZI</name>
<dbReference type="GO" id="GO:0006508">
    <property type="term" value="P:proteolysis"/>
    <property type="evidence" value="ECO:0007669"/>
    <property type="project" value="InterPro"/>
</dbReference>
<dbReference type="PANTHER" id="PTHR37536">
    <property type="entry name" value="PUTATIVE (AFU_ORTHOLOGUE AFUA_3G02970)-RELATED"/>
    <property type="match status" value="1"/>
</dbReference>
<keyword evidence="4" id="KW-1185">Reference proteome</keyword>
<organism evidence="3 4">
    <name type="scientific">Neohortaea acidophila</name>
    <dbReference type="NCBI Taxonomy" id="245834"/>
    <lineage>
        <taxon>Eukaryota</taxon>
        <taxon>Fungi</taxon>
        <taxon>Dikarya</taxon>
        <taxon>Ascomycota</taxon>
        <taxon>Pezizomycotina</taxon>
        <taxon>Dothideomycetes</taxon>
        <taxon>Dothideomycetidae</taxon>
        <taxon>Mycosphaerellales</taxon>
        <taxon>Teratosphaeriaceae</taxon>
        <taxon>Neohortaea</taxon>
    </lineage>
</organism>
<dbReference type="AlphaFoldDB" id="A0A6A6PQI7"/>
<accession>A0A6A6PQI7</accession>